<dbReference type="InterPro" id="IPR002625">
    <property type="entry name" value="Smr_dom"/>
</dbReference>
<evidence type="ECO:0000256" key="2">
    <source>
        <dbReference type="SAM" id="SignalP"/>
    </source>
</evidence>
<dbReference type="InterPro" id="IPR013899">
    <property type="entry name" value="DUF1771"/>
</dbReference>
<dbReference type="Pfam" id="PF01713">
    <property type="entry name" value="Smr"/>
    <property type="match status" value="1"/>
</dbReference>
<evidence type="ECO:0000256" key="1">
    <source>
        <dbReference type="SAM" id="MobiDB-lite"/>
    </source>
</evidence>
<protein>
    <submittedName>
        <fullName evidence="4">Cytoplasmic protein</fullName>
    </submittedName>
</protein>
<dbReference type="PANTHER" id="PTHR47417:SF1">
    <property type="entry name" value="SMR DOMAIN-CONTAINING PROTEIN YPL199C"/>
    <property type="match status" value="1"/>
</dbReference>
<dbReference type="SUPFAM" id="SSF160443">
    <property type="entry name" value="SMR domain-like"/>
    <property type="match status" value="1"/>
</dbReference>
<dbReference type="EMBL" id="JACAZH010000001">
    <property type="protein sequence ID" value="KAF7376067.1"/>
    <property type="molecule type" value="Genomic_DNA"/>
</dbReference>
<keyword evidence="5" id="KW-1185">Reference proteome</keyword>
<feature type="region of interest" description="Disordered" evidence="1">
    <location>
        <begin position="13"/>
        <end position="158"/>
    </location>
</feature>
<feature type="compositionally biased region" description="Basic residues" evidence="1">
    <location>
        <begin position="67"/>
        <end position="77"/>
    </location>
</feature>
<dbReference type="Pfam" id="PF08590">
    <property type="entry name" value="DUF1771"/>
    <property type="match status" value="1"/>
</dbReference>
<dbReference type="InterPro" id="IPR036063">
    <property type="entry name" value="Smr_dom_sf"/>
</dbReference>
<dbReference type="PANTHER" id="PTHR47417">
    <property type="entry name" value="SMR DOMAIN-CONTAINING PROTEIN YPL199C"/>
    <property type="match status" value="1"/>
</dbReference>
<dbReference type="Gene3D" id="3.30.1370.110">
    <property type="match status" value="1"/>
</dbReference>
<keyword evidence="2" id="KW-0732">Signal</keyword>
<evidence type="ECO:0000259" key="3">
    <source>
        <dbReference type="PROSITE" id="PS50828"/>
    </source>
</evidence>
<dbReference type="PROSITE" id="PS50828">
    <property type="entry name" value="SMR"/>
    <property type="match status" value="1"/>
</dbReference>
<dbReference type="InterPro" id="IPR053020">
    <property type="entry name" value="Smr_domain_protein"/>
</dbReference>
<dbReference type="AlphaFoldDB" id="A0A8H6ZE75"/>
<comment type="caution">
    <text evidence="4">The sequence shown here is derived from an EMBL/GenBank/DDBJ whole genome shotgun (WGS) entry which is preliminary data.</text>
</comment>
<feature type="compositionally biased region" description="Low complexity" evidence="1">
    <location>
        <begin position="24"/>
        <end position="52"/>
    </location>
</feature>
<accession>A0A8H6ZE75</accession>
<dbReference type="OrthoDB" id="3231855at2759"/>
<sequence length="358" mass="39976">MSLLATLLNICCGSSQSPEQTDLEAQQPQRPQEPQIQQPQAHPQPQVPQAQPEPQPEVHAPEQEKHKQGHHKHKPHKPPQEAKPPAQQQDAKPHEDFPPLAQQPRRPAQRQDDGGGWQEVKTEHKSHPHTPAHSPSPPPVSSSPPRHPPFSRHHSDQNQINQHDAHYMRLRADANAEGDSMARCFSESHEAYARGDGAGAKQLSNEGKEHQAKMNALNKEASDWIFTENNKDSKPGEIDLHGLYVKEAIEHTDRALQEAKARGDSEIHLIVGKGLHSPDHIAKIKPAIEELYVLHSLVYPYISCSIFLCRMQKHQLFAELDPHNAGVLICKLDGEQGGVGPDEIARRLQREDDGCTIM</sequence>
<dbReference type="SMART" id="SM00463">
    <property type="entry name" value="SMR"/>
    <property type="match status" value="1"/>
</dbReference>
<feature type="compositionally biased region" description="Pro residues" evidence="1">
    <location>
        <begin position="134"/>
        <end position="148"/>
    </location>
</feature>
<evidence type="ECO:0000313" key="4">
    <source>
        <dbReference type="EMBL" id="KAF7376067.1"/>
    </source>
</evidence>
<proteinExistence type="predicted"/>
<gene>
    <name evidence="4" type="ORF">MSAN_00021500</name>
</gene>
<dbReference type="Proteomes" id="UP000623467">
    <property type="component" value="Unassembled WGS sequence"/>
</dbReference>
<name>A0A8H6ZE75_9AGAR</name>
<evidence type="ECO:0000313" key="5">
    <source>
        <dbReference type="Proteomes" id="UP000623467"/>
    </source>
</evidence>
<reference evidence="4" key="1">
    <citation type="submission" date="2020-05" db="EMBL/GenBank/DDBJ databases">
        <title>Mycena genomes resolve the evolution of fungal bioluminescence.</title>
        <authorList>
            <person name="Tsai I.J."/>
        </authorList>
    </citation>
    <scope>NUCLEOTIDE SEQUENCE</scope>
    <source>
        <strain evidence="4">160909Yilan</strain>
    </source>
</reference>
<feature type="signal peptide" evidence="2">
    <location>
        <begin position="1"/>
        <end position="15"/>
    </location>
</feature>
<dbReference type="SMART" id="SM01162">
    <property type="entry name" value="DUF1771"/>
    <property type="match status" value="1"/>
</dbReference>
<feature type="domain" description="Smr" evidence="3">
    <location>
        <begin position="238"/>
        <end position="301"/>
    </location>
</feature>
<organism evidence="4 5">
    <name type="scientific">Mycena sanguinolenta</name>
    <dbReference type="NCBI Taxonomy" id="230812"/>
    <lineage>
        <taxon>Eukaryota</taxon>
        <taxon>Fungi</taxon>
        <taxon>Dikarya</taxon>
        <taxon>Basidiomycota</taxon>
        <taxon>Agaricomycotina</taxon>
        <taxon>Agaricomycetes</taxon>
        <taxon>Agaricomycetidae</taxon>
        <taxon>Agaricales</taxon>
        <taxon>Marasmiineae</taxon>
        <taxon>Mycenaceae</taxon>
        <taxon>Mycena</taxon>
    </lineage>
</organism>
<feature type="chain" id="PRO_5034409533" evidence="2">
    <location>
        <begin position="16"/>
        <end position="358"/>
    </location>
</feature>